<dbReference type="Gene3D" id="1.10.1740.10">
    <property type="match status" value="1"/>
</dbReference>
<dbReference type="GO" id="GO:0016987">
    <property type="term" value="F:sigma factor activity"/>
    <property type="evidence" value="ECO:0007669"/>
    <property type="project" value="UniProtKB-KW"/>
</dbReference>
<dbReference type="InterPro" id="IPR013325">
    <property type="entry name" value="RNA_pol_sigma_r2"/>
</dbReference>
<evidence type="ECO:0000259" key="6">
    <source>
        <dbReference type="Pfam" id="PF04542"/>
    </source>
</evidence>
<dbReference type="Gene3D" id="1.10.10.10">
    <property type="entry name" value="Winged helix-like DNA-binding domain superfamily/Winged helix DNA-binding domain"/>
    <property type="match status" value="1"/>
</dbReference>
<keyword evidence="2" id="KW-0805">Transcription regulation</keyword>
<accession>W8VRN8</accession>
<dbReference type="Proteomes" id="UP000031760">
    <property type="component" value="Chromosome"/>
</dbReference>
<feature type="domain" description="RNA polymerase sigma-70 region 2" evidence="6">
    <location>
        <begin position="2"/>
        <end position="57"/>
    </location>
</feature>
<dbReference type="SUPFAM" id="SSF88659">
    <property type="entry name" value="Sigma3 and sigma4 domains of RNA polymerase sigma factors"/>
    <property type="match status" value="1"/>
</dbReference>
<dbReference type="GO" id="GO:0003677">
    <property type="term" value="F:DNA binding"/>
    <property type="evidence" value="ECO:0007669"/>
    <property type="project" value="UniProtKB-KW"/>
</dbReference>
<keyword evidence="9" id="KW-1185">Reference proteome</keyword>
<dbReference type="HOGENOM" id="CLU_047691_3_2_10"/>
<organism evidence="8 9">
    <name type="scientific">Nonlabens marinus S1-08</name>
    <dbReference type="NCBI Taxonomy" id="1454201"/>
    <lineage>
        <taxon>Bacteria</taxon>
        <taxon>Pseudomonadati</taxon>
        <taxon>Bacteroidota</taxon>
        <taxon>Flavobacteriia</taxon>
        <taxon>Flavobacteriales</taxon>
        <taxon>Flavobacteriaceae</taxon>
        <taxon>Nonlabens</taxon>
    </lineage>
</organism>
<reference evidence="8 9" key="1">
    <citation type="journal article" date="2014" name="Proc. Natl. Acad. Sci. U.S.A.">
        <title>Functional characterization of flavobacteria rhodopsins reveals a unique class of light-driven chloride pump in bacteria.</title>
        <authorList>
            <person name="Yoshizawa S."/>
            <person name="Kumagai Y."/>
            <person name="Kim H."/>
            <person name="Ogura Y."/>
            <person name="Hayashi T."/>
            <person name="Iwasaki W."/>
            <person name="DeLong E.F."/>
            <person name="Kogure K."/>
        </authorList>
    </citation>
    <scope>NUCLEOTIDE SEQUENCE [LARGE SCALE GENOMIC DNA]</scope>
    <source>
        <strain evidence="8 9">S1-08</strain>
    </source>
</reference>
<dbReference type="CDD" id="cd06171">
    <property type="entry name" value="Sigma70_r4"/>
    <property type="match status" value="1"/>
</dbReference>
<feature type="domain" description="RNA polymerase sigma factor 70 region 4 type 2" evidence="7">
    <location>
        <begin position="89"/>
        <end position="140"/>
    </location>
</feature>
<evidence type="ECO:0000256" key="2">
    <source>
        <dbReference type="ARBA" id="ARBA00023015"/>
    </source>
</evidence>
<keyword evidence="3" id="KW-0731">Sigma factor</keyword>
<dbReference type="STRING" id="1454201.NMS_2380"/>
<dbReference type="AlphaFoldDB" id="W8VRN8"/>
<proteinExistence type="inferred from homology"/>
<comment type="similarity">
    <text evidence="1">Belongs to the sigma-70 factor family. ECF subfamily.</text>
</comment>
<name>W8VRN8_9FLAO</name>
<dbReference type="Pfam" id="PF08281">
    <property type="entry name" value="Sigma70_r4_2"/>
    <property type="match status" value="1"/>
</dbReference>
<evidence type="ECO:0000256" key="3">
    <source>
        <dbReference type="ARBA" id="ARBA00023082"/>
    </source>
</evidence>
<evidence type="ECO:0000313" key="9">
    <source>
        <dbReference type="Proteomes" id="UP000031760"/>
    </source>
</evidence>
<dbReference type="InterPro" id="IPR013324">
    <property type="entry name" value="RNA_pol_sigma_r3/r4-like"/>
</dbReference>
<dbReference type="EMBL" id="AP014548">
    <property type="protein sequence ID" value="BAO56389.1"/>
    <property type="molecule type" value="Genomic_DNA"/>
</dbReference>
<dbReference type="InterPro" id="IPR013249">
    <property type="entry name" value="RNA_pol_sigma70_r4_t2"/>
</dbReference>
<dbReference type="Pfam" id="PF04542">
    <property type="entry name" value="Sigma70_r2"/>
    <property type="match status" value="1"/>
</dbReference>
<evidence type="ECO:0000313" key="8">
    <source>
        <dbReference type="EMBL" id="BAO56389.1"/>
    </source>
</evidence>
<dbReference type="NCBIfam" id="TIGR02937">
    <property type="entry name" value="sigma70-ECF"/>
    <property type="match status" value="1"/>
</dbReference>
<dbReference type="InterPro" id="IPR036388">
    <property type="entry name" value="WH-like_DNA-bd_sf"/>
</dbReference>
<evidence type="ECO:0000256" key="1">
    <source>
        <dbReference type="ARBA" id="ARBA00010641"/>
    </source>
</evidence>
<sequence>MYHVALRIVDDTAQAEDIMQESMITAFSKIRQWNREATFGSWLKRIVVNNSLTHLRKCSKMPLTSFEEHFEPVEETGEVFMEDAGWTAQRVLKAMKELKENYRQVLTLSLVEGMDNEEIAEIMGISHGMCRTTISRAKSSLRSKLQTL</sequence>
<keyword evidence="4" id="KW-0238">DNA-binding</keyword>
<protein>
    <submittedName>
        <fullName evidence="8">RNA polymerase ECF-type sigma factor</fullName>
    </submittedName>
</protein>
<evidence type="ECO:0000256" key="4">
    <source>
        <dbReference type="ARBA" id="ARBA00023125"/>
    </source>
</evidence>
<keyword evidence="5" id="KW-0804">Transcription</keyword>
<evidence type="ECO:0000259" key="7">
    <source>
        <dbReference type="Pfam" id="PF08281"/>
    </source>
</evidence>
<dbReference type="GO" id="GO:0006352">
    <property type="term" value="P:DNA-templated transcription initiation"/>
    <property type="evidence" value="ECO:0007669"/>
    <property type="project" value="InterPro"/>
</dbReference>
<dbReference type="InterPro" id="IPR007627">
    <property type="entry name" value="RNA_pol_sigma70_r2"/>
</dbReference>
<gene>
    <name evidence="8" type="ORF">NMS_2380</name>
</gene>
<dbReference type="InterPro" id="IPR039425">
    <property type="entry name" value="RNA_pol_sigma-70-like"/>
</dbReference>
<dbReference type="PANTHER" id="PTHR43133">
    <property type="entry name" value="RNA POLYMERASE ECF-TYPE SIGMA FACTO"/>
    <property type="match status" value="1"/>
</dbReference>
<dbReference type="InterPro" id="IPR014284">
    <property type="entry name" value="RNA_pol_sigma-70_dom"/>
</dbReference>
<evidence type="ECO:0000256" key="5">
    <source>
        <dbReference type="ARBA" id="ARBA00023163"/>
    </source>
</evidence>
<dbReference type="PANTHER" id="PTHR43133:SF8">
    <property type="entry name" value="RNA POLYMERASE SIGMA FACTOR HI_1459-RELATED"/>
    <property type="match status" value="1"/>
</dbReference>
<dbReference type="SUPFAM" id="SSF88946">
    <property type="entry name" value="Sigma2 domain of RNA polymerase sigma factors"/>
    <property type="match status" value="1"/>
</dbReference>
<dbReference type="KEGG" id="nmf:NMS_2380"/>